<evidence type="ECO:0000313" key="2">
    <source>
        <dbReference type="EMBL" id="CAD8898749.1"/>
    </source>
</evidence>
<protein>
    <submittedName>
        <fullName evidence="1">Uncharacterized protein</fullName>
    </submittedName>
</protein>
<dbReference type="InterPro" id="IPR012340">
    <property type="entry name" value="NA-bd_OB-fold"/>
</dbReference>
<dbReference type="EMBL" id="HBFR01035612">
    <property type="protein sequence ID" value="CAD8898749.1"/>
    <property type="molecule type" value="Transcribed_RNA"/>
</dbReference>
<dbReference type="AlphaFoldDB" id="A0A6U5KWV8"/>
<name>A0A6U5KWV8_9STRA</name>
<organism evidence="1">
    <name type="scientific">Corethron hystrix</name>
    <dbReference type="NCBI Taxonomy" id="216773"/>
    <lineage>
        <taxon>Eukaryota</taxon>
        <taxon>Sar</taxon>
        <taxon>Stramenopiles</taxon>
        <taxon>Ochrophyta</taxon>
        <taxon>Bacillariophyta</taxon>
        <taxon>Coscinodiscophyceae</taxon>
        <taxon>Corethrophycidae</taxon>
        <taxon>Corethrales</taxon>
        <taxon>Corethraceae</taxon>
        <taxon>Corethron</taxon>
    </lineage>
</organism>
<accession>A0A6U5KWV8</accession>
<dbReference type="Gene3D" id="2.40.50.140">
    <property type="entry name" value="Nucleic acid-binding proteins"/>
    <property type="match status" value="1"/>
</dbReference>
<sequence>MSSVHVPTVGLDPRFWSNVPMFVGEIVARDRCGGGAGMRLVPGTGVRASSSSFLHPDAQEVTHGHDGGKGGIGAELATSIDAYCNEVGEDDSVFSPIPHMRCRIGGIVVAADVRIGQRGAARYFHGGRDRSSNSVVILTVDDGTGIIDVVCWDVFSSSSLSFPSPGGVVREMPPLLHGSRSLCVLPDDPRELLGRTVSIPGKIRIDSIFSGCILRQVQCKYAEVRISSSDMRCGEREAVAQEVLHWLKCIESGRTRHKYARSNLIIMKEKAIEKENHLENSYDNDISDDEVLVWDGEVEDPQQEPPEKRQKIETFTSPLINNSHHSGYPNTNSCSPSCSPRGGDAVAHFLGPAFCFDDYAPRRRQVPLPKRWQYFGEKCTCRNDDSSVVVVNDDEENSKWTISKNVVRVTDYLDELVYCHCVATRTLLDPKLKFRDVLLWRLLEFEKVEKRGAIKSVEKKEEGGGKKETRKEKKDQCEECFVTPILGKQHRKNPYKYNLKGIASLNQYSLPRNHGKRVILPPDQPQNFKNELLQSPQHNTILRDTREEEEEHLLYKIALQKIGLWKPQFLRLPPLLFSYKSIANDPIIISAAKHLLRRHSNTHDSNRCDDSNDDSNSDDTARLYRDLLVETFRALRTDSILYLADVSLDLYVLVSRQRVLEPHVHSLLLKNAEDGGVAANVGIEAPSSIALCSLTQKDKEEKDRKEETCHLCCPSLTAPILNVPKSRLAVVMEATKGVQRR</sequence>
<dbReference type="EMBL" id="HBFR01035611">
    <property type="protein sequence ID" value="CAD8898748.1"/>
    <property type="molecule type" value="Transcribed_RNA"/>
</dbReference>
<reference evidence="1" key="1">
    <citation type="submission" date="2021-01" db="EMBL/GenBank/DDBJ databases">
        <authorList>
            <person name="Corre E."/>
            <person name="Pelletier E."/>
            <person name="Niang G."/>
            <person name="Scheremetjew M."/>
            <person name="Finn R."/>
            <person name="Kale V."/>
            <person name="Holt S."/>
            <person name="Cochrane G."/>
            <person name="Meng A."/>
            <person name="Brown T."/>
            <person name="Cohen L."/>
        </authorList>
    </citation>
    <scope>NUCLEOTIDE SEQUENCE</scope>
    <source>
        <strain evidence="1">308</strain>
    </source>
</reference>
<evidence type="ECO:0000313" key="1">
    <source>
        <dbReference type="EMBL" id="CAD8898748.1"/>
    </source>
</evidence>
<gene>
    <name evidence="1" type="ORF">CHYS00102_LOCUS25964</name>
    <name evidence="2" type="ORF">CHYS00102_LOCUS25965</name>
</gene>
<proteinExistence type="predicted"/>